<dbReference type="Proteomes" id="UP001230051">
    <property type="component" value="Unassembled WGS sequence"/>
</dbReference>
<name>A0AAD8D813_ACIOX</name>
<gene>
    <name evidence="1" type="ORF">AOXY_G14701</name>
</gene>
<evidence type="ECO:0000313" key="2">
    <source>
        <dbReference type="Proteomes" id="UP001230051"/>
    </source>
</evidence>
<accession>A0AAD8D813</accession>
<sequence length="71" mass="8178">MERGNPLYLEYGLMDTQQLHPAERHFRKDSSPPPAISKCRGELGCFFHSLANFHMPHYNASCFLSLLVTLR</sequence>
<comment type="caution">
    <text evidence="1">The sequence shown here is derived from an EMBL/GenBank/DDBJ whole genome shotgun (WGS) entry which is preliminary data.</text>
</comment>
<reference evidence="1" key="1">
    <citation type="submission" date="2022-02" db="EMBL/GenBank/DDBJ databases">
        <title>Atlantic sturgeon de novo genome assembly.</title>
        <authorList>
            <person name="Stock M."/>
            <person name="Klopp C."/>
            <person name="Guiguen Y."/>
            <person name="Cabau C."/>
            <person name="Parinello H."/>
            <person name="Santidrian Yebra-Pimentel E."/>
            <person name="Kuhl H."/>
            <person name="Dirks R.P."/>
            <person name="Guessner J."/>
            <person name="Wuertz S."/>
            <person name="Du K."/>
            <person name="Schartl M."/>
        </authorList>
    </citation>
    <scope>NUCLEOTIDE SEQUENCE</scope>
    <source>
        <strain evidence="1">STURGEONOMICS-FGT-2020</strain>
        <tissue evidence="1">Whole blood</tissue>
    </source>
</reference>
<protein>
    <submittedName>
        <fullName evidence="1">Uncharacterized protein</fullName>
    </submittedName>
</protein>
<dbReference type="EMBL" id="JAGXEW010000013">
    <property type="protein sequence ID" value="KAK1164405.1"/>
    <property type="molecule type" value="Genomic_DNA"/>
</dbReference>
<evidence type="ECO:0000313" key="1">
    <source>
        <dbReference type="EMBL" id="KAK1164405.1"/>
    </source>
</evidence>
<organism evidence="1 2">
    <name type="scientific">Acipenser oxyrinchus oxyrinchus</name>
    <dbReference type="NCBI Taxonomy" id="40147"/>
    <lineage>
        <taxon>Eukaryota</taxon>
        <taxon>Metazoa</taxon>
        <taxon>Chordata</taxon>
        <taxon>Craniata</taxon>
        <taxon>Vertebrata</taxon>
        <taxon>Euteleostomi</taxon>
        <taxon>Actinopterygii</taxon>
        <taxon>Chondrostei</taxon>
        <taxon>Acipenseriformes</taxon>
        <taxon>Acipenseridae</taxon>
        <taxon>Acipenser</taxon>
    </lineage>
</organism>
<keyword evidence="2" id="KW-1185">Reference proteome</keyword>
<dbReference type="AlphaFoldDB" id="A0AAD8D813"/>
<proteinExistence type="predicted"/>